<dbReference type="CDD" id="cd00054">
    <property type="entry name" value="EGF_CA"/>
    <property type="match status" value="1"/>
</dbReference>
<dbReference type="InterPro" id="IPR000742">
    <property type="entry name" value="EGF"/>
</dbReference>
<dbReference type="InterPro" id="IPR014044">
    <property type="entry name" value="CAP_dom"/>
</dbReference>
<dbReference type="InterPro" id="IPR001283">
    <property type="entry name" value="CRISP-related"/>
</dbReference>
<proteinExistence type="inferred from homology"/>
<evidence type="ECO:0000313" key="5">
    <source>
        <dbReference type="Proteomes" id="UP000515135"/>
    </source>
</evidence>
<organism evidence="5 6">
    <name type="scientific">Branchiostoma belcheri</name>
    <name type="common">Amphioxus</name>
    <dbReference type="NCBI Taxonomy" id="7741"/>
    <lineage>
        <taxon>Eukaryota</taxon>
        <taxon>Metazoa</taxon>
        <taxon>Chordata</taxon>
        <taxon>Cephalochordata</taxon>
        <taxon>Leptocardii</taxon>
        <taxon>Amphioxiformes</taxon>
        <taxon>Branchiostomatidae</taxon>
        <taxon>Branchiostoma</taxon>
    </lineage>
</organism>
<protein>
    <submittedName>
        <fullName evidence="6">Cysteine-rich venom protein-like</fullName>
    </submittedName>
</protein>
<feature type="signal peptide" evidence="2">
    <location>
        <begin position="1"/>
        <end position="30"/>
    </location>
</feature>
<evidence type="ECO:0000259" key="3">
    <source>
        <dbReference type="PROSITE" id="PS00022"/>
    </source>
</evidence>
<evidence type="ECO:0000259" key="4">
    <source>
        <dbReference type="PROSITE" id="PS01186"/>
    </source>
</evidence>
<dbReference type="OrthoDB" id="337038at2759"/>
<dbReference type="PROSITE" id="PS00022">
    <property type="entry name" value="EGF_1"/>
    <property type="match status" value="1"/>
</dbReference>
<evidence type="ECO:0000256" key="2">
    <source>
        <dbReference type="SAM" id="SignalP"/>
    </source>
</evidence>
<dbReference type="GeneID" id="109473447"/>
<dbReference type="PRINTS" id="PR00838">
    <property type="entry name" value="V5ALLERGEN"/>
</dbReference>
<keyword evidence="2" id="KW-0732">Signal</keyword>
<dbReference type="InterPro" id="IPR035940">
    <property type="entry name" value="CAP_sf"/>
</dbReference>
<dbReference type="SMART" id="SM00198">
    <property type="entry name" value="SCP"/>
    <property type="match status" value="1"/>
</dbReference>
<dbReference type="PROSITE" id="PS01186">
    <property type="entry name" value="EGF_2"/>
    <property type="match status" value="1"/>
</dbReference>
<dbReference type="GO" id="GO:0005576">
    <property type="term" value="C:extracellular region"/>
    <property type="evidence" value="ECO:0007669"/>
    <property type="project" value="InterPro"/>
</dbReference>
<keyword evidence="5" id="KW-1185">Reference proteome</keyword>
<feature type="chain" id="PRO_5027842083" evidence="2">
    <location>
        <begin position="31"/>
        <end position="388"/>
    </location>
</feature>
<dbReference type="PRINTS" id="PR00837">
    <property type="entry name" value="V5TPXLIKE"/>
</dbReference>
<dbReference type="Gene3D" id="3.40.33.10">
    <property type="entry name" value="CAP"/>
    <property type="match status" value="1"/>
</dbReference>
<sequence>MNPFFKLPGHFGVFFLILAVVAAENGRALADDVGGEVGGGTRPRVARNAVPPSGLPPTRFTPDEIHQIVGVHNNLRSSVTPGAANMQYMKWHDELAAMSQAWADHCEFEHGQVDVESPPYGQIGQNLWKGSPRMSRSPQPIQDWYNEVLDYHFDTLTCNEGRECGHYTQVVWAETNRVGCGVMECDGFTIIVCNYGPIGNHQGVPPYKVGTACTKCASGAGWCDHGLCVDCQDGDCECPLVCQNCGELDTDTCTCSCKDGWDGLDCADLCNNTYAGCYENPGYPQAACGRLAMLQTGCREMCGYCAFASEDSGNTCCGGKICHNGGVLDTVNDCTCTCMNGFHGENCQHEDVVEESLSETTGPRSTAVSAGASLALFALIPLVKTFAL</sequence>
<dbReference type="InterPro" id="IPR002413">
    <property type="entry name" value="V5_allergen-like"/>
</dbReference>
<dbReference type="Pfam" id="PF00188">
    <property type="entry name" value="CAP"/>
    <property type="match status" value="1"/>
</dbReference>
<evidence type="ECO:0000256" key="1">
    <source>
        <dbReference type="ARBA" id="ARBA00009923"/>
    </source>
</evidence>
<comment type="similarity">
    <text evidence="1">Belongs to the CRISP family.</text>
</comment>
<dbReference type="Proteomes" id="UP000515135">
    <property type="component" value="Unplaced"/>
</dbReference>
<dbReference type="RefSeq" id="XP_019628867.1">
    <property type="nucleotide sequence ID" value="XM_019773308.1"/>
</dbReference>
<dbReference type="SUPFAM" id="SSF55797">
    <property type="entry name" value="PR-1-like"/>
    <property type="match status" value="1"/>
</dbReference>
<feature type="domain" description="EGF-like" evidence="3 4">
    <location>
        <begin position="336"/>
        <end position="347"/>
    </location>
</feature>
<dbReference type="KEGG" id="bbel:109473447"/>
<gene>
    <name evidence="6" type="primary">LOC109473447</name>
</gene>
<dbReference type="InterPro" id="IPR018244">
    <property type="entry name" value="Allrgn_V5/Tpx1_CS"/>
</dbReference>
<name>A0A6P4ZCN9_BRABE</name>
<dbReference type="PANTHER" id="PTHR10334">
    <property type="entry name" value="CYSTEINE-RICH SECRETORY PROTEIN-RELATED"/>
    <property type="match status" value="1"/>
</dbReference>
<evidence type="ECO:0000313" key="6">
    <source>
        <dbReference type="RefSeq" id="XP_019628867.1"/>
    </source>
</evidence>
<reference evidence="6" key="1">
    <citation type="submission" date="2025-08" db="UniProtKB">
        <authorList>
            <consortium name="RefSeq"/>
        </authorList>
    </citation>
    <scope>IDENTIFICATION</scope>
    <source>
        <tissue evidence="6">Gonad</tissue>
    </source>
</reference>
<accession>A0A6P4ZCN9</accession>
<dbReference type="AlphaFoldDB" id="A0A6P4ZCN9"/>
<dbReference type="PROSITE" id="PS01009">
    <property type="entry name" value="CRISP_1"/>
    <property type="match status" value="1"/>
</dbReference>